<organism evidence="2 3">
    <name type="scientific">Panicum virgatum</name>
    <name type="common">Blackwell switchgrass</name>
    <dbReference type="NCBI Taxonomy" id="38727"/>
    <lineage>
        <taxon>Eukaryota</taxon>
        <taxon>Viridiplantae</taxon>
        <taxon>Streptophyta</taxon>
        <taxon>Embryophyta</taxon>
        <taxon>Tracheophyta</taxon>
        <taxon>Spermatophyta</taxon>
        <taxon>Magnoliopsida</taxon>
        <taxon>Liliopsida</taxon>
        <taxon>Poales</taxon>
        <taxon>Poaceae</taxon>
        <taxon>PACMAD clade</taxon>
        <taxon>Panicoideae</taxon>
        <taxon>Panicodae</taxon>
        <taxon>Paniceae</taxon>
        <taxon>Panicinae</taxon>
        <taxon>Panicum</taxon>
        <taxon>Panicum sect. Hiantes</taxon>
    </lineage>
</organism>
<dbReference type="Gene3D" id="3.40.50.1820">
    <property type="entry name" value="alpha/beta hydrolase"/>
    <property type="match status" value="1"/>
</dbReference>
<evidence type="ECO:0000313" key="2">
    <source>
        <dbReference type="EMBL" id="KAG2553622.1"/>
    </source>
</evidence>
<dbReference type="EMBL" id="CM029053">
    <property type="protein sequence ID" value="KAG2553622.1"/>
    <property type="molecule type" value="Genomic_DNA"/>
</dbReference>
<keyword evidence="3" id="KW-1185">Reference proteome</keyword>
<dbReference type="InterPro" id="IPR003386">
    <property type="entry name" value="LACT/PDAT_acylTrfase"/>
</dbReference>
<reference evidence="2 3" key="1">
    <citation type="submission" date="2020-05" db="EMBL/GenBank/DDBJ databases">
        <title>WGS assembly of Panicum virgatum.</title>
        <authorList>
            <person name="Lovell J.T."/>
            <person name="Jenkins J."/>
            <person name="Shu S."/>
            <person name="Juenger T.E."/>
            <person name="Schmutz J."/>
        </authorList>
    </citation>
    <scope>NUCLEOTIDE SEQUENCE [LARGE SCALE GENOMIC DNA]</scope>
    <source>
        <strain evidence="3">cv. AP13</strain>
    </source>
</reference>
<gene>
    <name evidence="2" type="ORF">PVAP13_9KG537300</name>
</gene>
<dbReference type="OrthoDB" id="599078at2759"/>
<evidence type="ECO:0000313" key="3">
    <source>
        <dbReference type="Proteomes" id="UP000823388"/>
    </source>
</evidence>
<dbReference type="PANTHER" id="PTHR11440">
    <property type="entry name" value="LECITHIN-CHOLESTEROL ACYLTRANSFERASE-RELATED"/>
    <property type="match status" value="1"/>
</dbReference>
<dbReference type="SUPFAM" id="SSF53474">
    <property type="entry name" value="alpha/beta-Hydrolases"/>
    <property type="match status" value="1"/>
</dbReference>
<dbReference type="GO" id="GO:0008374">
    <property type="term" value="F:O-acyltransferase activity"/>
    <property type="evidence" value="ECO:0007669"/>
    <property type="project" value="InterPro"/>
</dbReference>
<evidence type="ECO:0008006" key="4">
    <source>
        <dbReference type="Google" id="ProtNLM"/>
    </source>
</evidence>
<dbReference type="Proteomes" id="UP000823388">
    <property type="component" value="Chromosome 9K"/>
</dbReference>
<feature type="signal peptide" evidence="1">
    <location>
        <begin position="1"/>
        <end position="22"/>
    </location>
</feature>
<dbReference type="AlphaFoldDB" id="A0A8T0P059"/>
<proteinExistence type="predicted"/>
<feature type="chain" id="PRO_5035759682" description="Lecithin-cholesterol acyltransferase-like 1" evidence="1">
    <location>
        <begin position="23"/>
        <end position="439"/>
    </location>
</feature>
<dbReference type="Pfam" id="PF02450">
    <property type="entry name" value="LCAT"/>
    <property type="match status" value="1"/>
</dbReference>
<keyword evidence="1" id="KW-0732">Signal</keyword>
<dbReference type="GO" id="GO:0006629">
    <property type="term" value="P:lipid metabolic process"/>
    <property type="evidence" value="ECO:0007669"/>
    <property type="project" value="InterPro"/>
</dbReference>
<name>A0A8T0P059_PANVG</name>
<protein>
    <recommendedName>
        <fullName evidence="4">Lecithin-cholesterol acyltransferase-like 1</fullName>
    </recommendedName>
</protein>
<accession>A0A8T0P059</accession>
<sequence>MGATLPGLLSALLLLLLPASLRVRDHLPASNRREAEDGVVGRGLHPIVLIPGLSCPDLEARLADAYRPSTPRCSRVQGEEGWFGLWTNRTWELDAERAECFVDQMRLVYDAVLGDFRNLPGVESRVPGFGSARGSGSKVPTHPEFCLGTLRATLERLGYREGETLFGAPYDPRYAPPMPGQASRFYSRYFRRLARLIEDASERNSGRPAIVLGHSFGGVVALEFVRNAPLPWRDSFVKHLITVAPTWSGGGYVRALTAFATGPVGLLFVPAAPQLAMRSMWRTFETAVATLPSPAVFGRRPLVVTRNRSYSAYDMADLLVAVGSADAVRPFRERELPKMDCFEAPMVPWTYMIGTGVPTAEQLIYWDGDFGRLPEVVYGDGDDTINLASMLALEEKVGKQPGQKERFKSIKLAGVRHSALATDERALSILMDEILEANR</sequence>
<dbReference type="InterPro" id="IPR029058">
    <property type="entry name" value="AB_hydrolase_fold"/>
</dbReference>
<comment type="caution">
    <text evidence="2">The sequence shown here is derived from an EMBL/GenBank/DDBJ whole genome shotgun (WGS) entry which is preliminary data.</text>
</comment>
<evidence type="ECO:0000256" key="1">
    <source>
        <dbReference type="SAM" id="SignalP"/>
    </source>
</evidence>